<organism evidence="1 2">
    <name type="scientific">Luteococcus japonicus LSP_Lj1</name>
    <dbReference type="NCBI Taxonomy" id="1255658"/>
    <lineage>
        <taxon>Bacteria</taxon>
        <taxon>Bacillati</taxon>
        <taxon>Actinomycetota</taxon>
        <taxon>Actinomycetes</taxon>
        <taxon>Propionibacteriales</taxon>
        <taxon>Propionibacteriaceae</taxon>
        <taxon>Luteococcus</taxon>
    </lineage>
</organism>
<gene>
    <name evidence="1" type="ORF">FM114_09210</name>
</gene>
<name>A0A1R4JS21_9ACTN</name>
<dbReference type="STRING" id="1255658.FM114_09210"/>
<sequence>MVGATVVERSPDGLVVLLDDGTRRTIPADRAPGGALRAGQRLQVGLTGDDAQAIWPRFSVTVTPRS</sequence>
<dbReference type="Proteomes" id="UP000188342">
    <property type="component" value="Unassembled WGS sequence"/>
</dbReference>
<accession>A0A1R4JS21</accession>
<proteinExistence type="predicted"/>
<keyword evidence="2" id="KW-1185">Reference proteome</keyword>
<dbReference type="EMBL" id="FUKQ01000035">
    <property type="protein sequence ID" value="SJN34880.1"/>
    <property type="molecule type" value="Genomic_DNA"/>
</dbReference>
<evidence type="ECO:0000313" key="2">
    <source>
        <dbReference type="Proteomes" id="UP000188342"/>
    </source>
</evidence>
<evidence type="ECO:0000313" key="1">
    <source>
        <dbReference type="EMBL" id="SJN34880.1"/>
    </source>
</evidence>
<protein>
    <submittedName>
        <fullName evidence="1">Uncharacterized protein</fullName>
    </submittedName>
</protein>
<reference evidence="1 2" key="1">
    <citation type="submission" date="2017-02" db="EMBL/GenBank/DDBJ databases">
        <authorList>
            <person name="Peterson S.W."/>
        </authorList>
    </citation>
    <scope>NUCLEOTIDE SEQUENCE [LARGE SCALE GENOMIC DNA]</scope>
    <source>
        <strain evidence="1 2">LSP_Lj1</strain>
    </source>
</reference>
<dbReference type="AlphaFoldDB" id="A0A1R4JS21"/>